<dbReference type="EMBL" id="JATAAI010000037">
    <property type="protein sequence ID" value="KAK1734745.1"/>
    <property type="molecule type" value="Genomic_DNA"/>
</dbReference>
<dbReference type="InterPro" id="IPR041589">
    <property type="entry name" value="DNAH3_AAA_lid_1"/>
</dbReference>
<evidence type="ECO:0000256" key="6">
    <source>
        <dbReference type="ARBA" id="ARBA00022741"/>
    </source>
</evidence>
<dbReference type="FunFam" id="1.20.920.20:FF:000001">
    <property type="entry name" value="dynein heavy chain 2, axonemal"/>
    <property type="match status" value="1"/>
</dbReference>
<dbReference type="Pfam" id="PF12775">
    <property type="entry name" value="AAA_7"/>
    <property type="match status" value="1"/>
</dbReference>
<evidence type="ECO:0000256" key="2">
    <source>
        <dbReference type="ARBA" id="ARBA00008887"/>
    </source>
</evidence>
<feature type="domain" description="Dynein heavy chain AAA 5 extension" evidence="22">
    <location>
        <begin position="2674"/>
        <end position="2783"/>
    </location>
</feature>
<dbReference type="Pfam" id="PF12781">
    <property type="entry name" value="AAA_9"/>
    <property type="match status" value="1"/>
</dbReference>
<dbReference type="Pfam" id="PF18198">
    <property type="entry name" value="AAA_lid_11"/>
    <property type="match status" value="1"/>
</dbReference>
<evidence type="ECO:0000256" key="9">
    <source>
        <dbReference type="ARBA" id="ARBA00023054"/>
    </source>
</evidence>
<evidence type="ECO:0000259" key="23">
    <source>
        <dbReference type="Pfam" id="PF17857"/>
    </source>
</evidence>
<keyword evidence="4" id="KW-0493">Microtubule</keyword>
<evidence type="ECO:0000256" key="10">
    <source>
        <dbReference type="ARBA" id="ARBA00023069"/>
    </source>
</evidence>
<dbReference type="Gene3D" id="1.10.8.720">
    <property type="entry name" value="Region D6 of dynein motor"/>
    <property type="match status" value="1"/>
</dbReference>
<comment type="subcellular location">
    <subcellularLocation>
        <location evidence="1">Cytoplasm</location>
        <location evidence="1">Cytoskeleton</location>
        <location evidence="1">Cilium axoneme</location>
    </subcellularLocation>
</comment>
<evidence type="ECO:0000256" key="4">
    <source>
        <dbReference type="ARBA" id="ARBA00022701"/>
    </source>
</evidence>
<dbReference type="InterPro" id="IPR043157">
    <property type="entry name" value="Dynein_AAA1S"/>
</dbReference>
<dbReference type="InterPro" id="IPR004273">
    <property type="entry name" value="Dynein_heavy_D6_P-loop"/>
</dbReference>
<dbReference type="InterPro" id="IPR042219">
    <property type="entry name" value="AAA_lid_11_sf"/>
</dbReference>
<dbReference type="FunFam" id="1.20.920.30:FF:000002">
    <property type="entry name" value="Dynein axonemal heavy chain 3"/>
    <property type="match status" value="1"/>
</dbReference>
<dbReference type="Gene3D" id="1.10.8.710">
    <property type="match status" value="1"/>
</dbReference>
<dbReference type="Gene3D" id="3.40.50.300">
    <property type="entry name" value="P-loop containing nucleotide triphosphate hydrolases"/>
    <property type="match status" value="5"/>
</dbReference>
<dbReference type="GO" id="GO:0007018">
    <property type="term" value="P:microtubule-based movement"/>
    <property type="evidence" value="ECO:0007669"/>
    <property type="project" value="InterPro"/>
</dbReference>
<evidence type="ECO:0000256" key="12">
    <source>
        <dbReference type="ARBA" id="ARBA00023212"/>
    </source>
</evidence>
<feature type="domain" description="Dynein heavy chain linker" evidence="17">
    <location>
        <begin position="1612"/>
        <end position="2020"/>
    </location>
</feature>
<organism evidence="26 27">
    <name type="scientific">Skeletonema marinoi</name>
    <dbReference type="NCBI Taxonomy" id="267567"/>
    <lineage>
        <taxon>Eukaryota</taxon>
        <taxon>Sar</taxon>
        <taxon>Stramenopiles</taxon>
        <taxon>Ochrophyta</taxon>
        <taxon>Bacillariophyta</taxon>
        <taxon>Coscinodiscophyceae</taxon>
        <taxon>Thalassiosirophycidae</taxon>
        <taxon>Thalassiosirales</taxon>
        <taxon>Skeletonemataceae</taxon>
        <taxon>Skeletonema</taxon>
        <taxon>Skeletonema marinoi-dohrnii complex</taxon>
    </lineage>
</organism>
<reference evidence="26" key="1">
    <citation type="submission" date="2023-06" db="EMBL/GenBank/DDBJ databases">
        <title>Survivors Of The Sea: Transcriptome response of Skeletonema marinoi to long-term dormancy.</title>
        <authorList>
            <person name="Pinder M.I.M."/>
            <person name="Kourtchenko O."/>
            <person name="Robertson E.K."/>
            <person name="Larsson T."/>
            <person name="Maumus F."/>
            <person name="Osuna-Cruz C.M."/>
            <person name="Vancaester E."/>
            <person name="Stenow R."/>
            <person name="Vandepoele K."/>
            <person name="Ploug H."/>
            <person name="Bruchert V."/>
            <person name="Godhe A."/>
            <person name="Topel M."/>
        </authorList>
    </citation>
    <scope>NUCLEOTIDE SEQUENCE</scope>
    <source>
        <strain evidence="26">R05AC</strain>
    </source>
</reference>
<keyword evidence="5" id="KW-0677">Repeat</keyword>
<dbReference type="Gene3D" id="6.10.140.1060">
    <property type="match status" value="1"/>
</dbReference>
<evidence type="ECO:0000259" key="18">
    <source>
        <dbReference type="Pfam" id="PF12774"/>
    </source>
</evidence>
<keyword evidence="10" id="KW-0969">Cilium</keyword>
<dbReference type="PANTHER" id="PTHR46532">
    <property type="entry name" value="MALE FERTILITY FACTOR KL5"/>
    <property type="match status" value="1"/>
</dbReference>
<dbReference type="InterPro" id="IPR035706">
    <property type="entry name" value="AAA_9"/>
</dbReference>
<evidence type="ECO:0000259" key="17">
    <source>
        <dbReference type="Pfam" id="PF08393"/>
    </source>
</evidence>
<dbReference type="Pfam" id="PF17852">
    <property type="entry name" value="Dynein_AAA_lid"/>
    <property type="match status" value="1"/>
</dbReference>
<dbReference type="Gene3D" id="1.10.287.2620">
    <property type="match status" value="1"/>
</dbReference>
<dbReference type="FunFam" id="1.20.140.100:FF:000003">
    <property type="entry name" value="Dynein, axonemal, heavy chain 5"/>
    <property type="match status" value="1"/>
</dbReference>
<dbReference type="Pfam" id="PF08385">
    <property type="entry name" value="DHC_N1"/>
    <property type="match status" value="1"/>
</dbReference>
<dbReference type="PANTHER" id="PTHR46532:SF4">
    <property type="entry name" value="AAA+ ATPASE DOMAIN-CONTAINING PROTEIN"/>
    <property type="match status" value="1"/>
</dbReference>
<evidence type="ECO:0000259" key="15">
    <source>
        <dbReference type="Pfam" id="PF03028"/>
    </source>
</evidence>
<dbReference type="InterPro" id="IPR024317">
    <property type="entry name" value="Dynein_heavy_chain_D4_dom"/>
</dbReference>
<evidence type="ECO:0000256" key="11">
    <source>
        <dbReference type="ARBA" id="ARBA00023175"/>
    </source>
</evidence>
<protein>
    <submittedName>
        <fullName evidence="26">Dynein heavy chain</fullName>
    </submittedName>
</protein>
<evidence type="ECO:0000256" key="7">
    <source>
        <dbReference type="ARBA" id="ARBA00022840"/>
    </source>
</evidence>
<accession>A0AAD9D6J0</accession>
<feature type="domain" description="Dynein heavy chain ATP-binding dynein motor region" evidence="21">
    <location>
        <begin position="3835"/>
        <end position="4060"/>
    </location>
</feature>
<evidence type="ECO:0000256" key="14">
    <source>
        <dbReference type="SAM" id="Coils"/>
    </source>
</evidence>
<dbReference type="Gene3D" id="1.20.58.1120">
    <property type="match status" value="1"/>
</dbReference>
<dbReference type="FunFam" id="3.40.50.300:FF:002141">
    <property type="entry name" value="Dynein heavy chain"/>
    <property type="match status" value="1"/>
</dbReference>
<evidence type="ECO:0000259" key="19">
    <source>
        <dbReference type="Pfam" id="PF12777"/>
    </source>
</evidence>
<dbReference type="InterPro" id="IPR013594">
    <property type="entry name" value="Dynein_heavy_tail"/>
</dbReference>
<keyword evidence="6" id="KW-0547">Nucleotide-binding</keyword>
<dbReference type="InterPro" id="IPR042228">
    <property type="entry name" value="Dynein_linker_3"/>
</dbReference>
<keyword evidence="3" id="KW-0963">Cytoplasm</keyword>
<dbReference type="FunFam" id="3.40.50.300:FF:000044">
    <property type="entry name" value="Dynein heavy chain 5, axonemal"/>
    <property type="match status" value="1"/>
</dbReference>
<gene>
    <name evidence="26" type="ORF">QTG54_014618</name>
</gene>
<dbReference type="GO" id="GO:0005524">
    <property type="term" value="F:ATP binding"/>
    <property type="evidence" value="ECO:0007669"/>
    <property type="project" value="UniProtKB-KW"/>
</dbReference>
<dbReference type="SUPFAM" id="SSF52540">
    <property type="entry name" value="P-loop containing nucleoside triphosphate hydrolases"/>
    <property type="match status" value="4"/>
</dbReference>
<dbReference type="Pfam" id="PF12777">
    <property type="entry name" value="MT"/>
    <property type="match status" value="1"/>
</dbReference>
<feature type="domain" description="Dynein heavy chain AAA lid" evidence="24">
    <location>
        <begin position="4459"/>
        <end position="4605"/>
    </location>
</feature>
<dbReference type="Gene3D" id="1.10.8.1220">
    <property type="match status" value="1"/>
</dbReference>
<dbReference type="GO" id="GO:0045505">
    <property type="term" value="F:dynein intermediate chain binding"/>
    <property type="evidence" value="ECO:0007669"/>
    <property type="project" value="InterPro"/>
</dbReference>
<dbReference type="GO" id="GO:0008569">
    <property type="term" value="F:minus-end-directed microtubule motor activity"/>
    <property type="evidence" value="ECO:0007669"/>
    <property type="project" value="InterPro"/>
</dbReference>
<dbReference type="Pfam" id="PF17857">
    <property type="entry name" value="AAA_lid_1"/>
    <property type="match status" value="1"/>
</dbReference>
<dbReference type="Pfam" id="PF03028">
    <property type="entry name" value="Dynein_heavy"/>
    <property type="match status" value="1"/>
</dbReference>
<dbReference type="InterPro" id="IPR013602">
    <property type="entry name" value="Dynein_heavy_linker"/>
</dbReference>
<evidence type="ECO:0000259" key="25">
    <source>
        <dbReference type="Pfam" id="PF18199"/>
    </source>
</evidence>
<dbReference type="Pfam" id="PF18199">
    <property type="entry name" value="Dynein_C"/>
    <property type="match status" value="1"/>
</dbReference>
<keyword evidence="11" id="KW-0505">Motor protein</keyword>
<keyword evidence="12" id="KW-0206">Cytoskeleton</keyword>
<evidence type="ECO:0000256" key="3">
    <source>
        <dbReference type="ARBA" id="ARBA00022490"/>
    </source>
</evidence>
<dbReference type="InterPro" id="IPR024743">
    <property type="entry name" value="Dynein_HC_stalk"/>
</dbReference>
<proteinExistence type="inferred from homology"/>
<dbReference type="FunFam" id="3.40.50.300:FF:000049">
    <property type="entry name" value="Dynein, axonemal, heavy chain 5"/>
    <property type="match status" value="1"/>
</dbReference>
<sequence length="4747" mass="539720">MVRSLMAQLQQKEAELTKYKVTYSEFQKAEQNNRGLKGRLDAQIVSMAEKDKKIAMLVGKLNLEKRKNGSAVADAIADTKIKRLSEQLEENKREIKSRDDEIARLNAQNKMFMIRAIESEKSASFQTNSHLEQELTAIKEKFAQVKEQNSTCKNTIEELVRRVKAKEWMINSLKSESEEHRNRETRLNAQNALVYDTSTSPIYLVSSVIVDLASLTNSMSSRSSSVAVPRLRCESPTAAGGGGGSFNKALLSLSLADEPLLDPLLDAVFFSHWLAYVVTDTTNTKAIPRTSLILSPQGRNRRMSLTARHHWCAERILFCFSSNDDKENNDGIDNARVQSFLRKPKNLNKFNDFFSGKGPSALFVHYQPRHNSELEALDQKINGGPSSSFSKQQGAKRSELFVSNGDSVLMNSRCCYFLRQGDQVDASIANDTSLLYGEILDSPLETIKSLLSSTYVPLFAESSEWGDTNEEQKADFNDEMNKFVQNLSVAVESISGGLELRELESTLFDLSLSAEQPAEGQTLEEKAQHEAETVAKLEKLLDEWCGQVEGYMESREKNKSSSQQELEGPKAEIEFWRSRRQQLSSISEQLKRKDCKYVVNTLSTYTKGIKLHTKKSSTVALLRRWKQIETDTTEALNESENNSKYLSTLYRFIEPLYSGTAQGIVDTLPALLNSIKMIYTISRYYTTEERVANMLSKITDQMIIRCTQNIISCNGGNGDLWVMDSTTLIKSLEAGIKLNESYQEEYRSMKRKQEASSSDKPFDFNEMQIFGKFNLFCRRLIKLIDMFSTIDEFTVLSENKLEGMESLIDQFMQIKQGFRAKNHDLLDYHNNKFDRDFVEFNVRISELEGAMLQFVDHSFEKISSVSHSLDLLHKFQNILQRESLKADLDSKLKLIFMNYGLELEKTQQLYEKLKSSPPIPRNAPPVAGSIMWSRHLLKRIEEPMKRFEENQNVLEGKDAKKIIKMYNKIARTLVHFEFLWTNAWTSQIDEAKAGLHATLIIRHPDDNKLYVNFDQDIFQLIREAKCLDRMGIDIPESAKIALMQEEKFKTFYRQLNWALAEYDRVVAEVIPVTAMVLRPHFKDMEWKLRPGMTTLTWTSLNIDPYINHIEAGLKKLQELVSCVNDIVENRIETNLKIASRTLLVDLPENASFTVSEFVSMQQAHISGKSRLLQDKNMEVENAVNDLIQQISSYHFESQPDDADDIVPVKDISKLRDHYNHFMYQALLHSAKNSLNTLKKRIGSRKGTSILTASQRPFFDVDVQLIPPNVLLSPSLDEIQKCINESAKAVLACYKKIKDWGYFTLPKEERSDHTFFVRITKDIELVKVALLLTGSIQGIRNTVAEYLDSFKKYDWLWKMDKDEAYDKFAKTDPSLETYEAKLAYFGSIEKEIGAVSSIHIIGALSLNTKHLKTHLREDCHKWTLKYSEKLHTRAKAELDVMTEYNRVTMGKLSRKVEDLDSLGFMMQVLKEVREKESSIDIDIDPIMDMYQMLECHLPSGFMEKEEIDNKTVLRSNWKKLVAQSLARTDELSKTQIGFKDGLTKDIADFKVDVQSFQGDFTQNGPLVKGLAPMDAVDRLSRFKEELSIRKRKFDLYHGGEELFALPHQEYPGLEKVTKDVKLASLLFDLYVDVIRSINEWKLATWESAANNVSEMSDIIESYAGRFKKLPGKLRDYESFAALRKEIEDFQTILPLLAELSKDSIKERHWDEVMKICNTTFEVVGNPELKLQTLLEADLVSAKDEIEEITDGADKQLKIENQLAEMRTQWKSREFQFVEWKDRGVFILKATPMVMEELEEAQMNLQTVLTMRHVAPFRNVAQELLGSLSETSDTLESWVKVQMMWCGLESVFTGGDIAKQLPKEAKKFAKVDKDWAKIMTKASECRNVVECCADELLQNTLPTMYSELEKCQKSLEGYLEQKQKAFPRFYFVSNAKLLTILSQGSDPLAMNEYYENVFDAIQYVEHDKKDKTIIHKIHGDGGVGHEVVPFITPVKAVGNIEDWLTSLLQTMRLTMKDHARSCSAGVLDVQNDLSKLRPLVDKNIAQFALLAIQIMWTYDTQTALEQCRTKKNAMKENSQRQLQVLSEMSSWCLQDLGTKVNRKKIETLVTVHVHQRDIAQELAQLVRSKKVHDANDFDWLKQARFYWRPNAADEVNNEGATVVSITDVDFNYQYEYLGSKERLVITPLTDKCYITLAQALGMYFGGAPAGPAGTGKTETTKDLGNTLGIFVVVTNCTDQMKYTDCAKIFKGLCQGGLWGCFDEFNRITLPVLSVVAQQVLAIQNAKKQGVEFFQFPGDPQNVAIQPACAFFITMNPGYAGRQELPENLKALFRGVAMMVPDFQIIKKVKMCSVGYSDFDLLSTKFFSLYATCKEQLSNQRHYDWGLRNILSVLRTMGATKRENLDKPEAFLVYQTVRDMNLSKLVAQDVPLFLSLLADLFPGMSPPPKGNYPKEEEILEKVVEKYGLVHHDDWVLKVKQLYETTKVRHGIMLVGPSGGGKSCIFKCLKDTLQESEGIQYKDVRFNPKSIRAQEMYGETDPMSGEWTTGVFAAIWAKYNNRNNNFNTWIIADGPVDAIWIEDLNTVLDDNKILTLANGDRIPMTDNVKIMFEVETLVNASPATVSRAGIIYVSDTDLDWGPVLEAWVRKRPDSDRQTLLRSLIEKWLGKSTPTDPGPCFSFLQRNTSEVMKEGRVGRISSFSQLFQGLTEGQDATTSTSTSTVALERVFVYCLCWSVGALLEAEDRMKFDAWLRERDPTVMPKVDEGETIFEYFVDSSSGEWEKWKPPHWTYPKGERLDFSNLLVPTMDSTRAQHVIRTIHSQKVPVLVVGAEGTAKTSTQLMFIGEQDPNHMLTKRINFSSATTPGMAQYSIEAELDKRGGKNFGPPNGKKMTIFFDDVSMPEVNKWGDQTTLELVRLLVEYGGFYFLDKDKRGDFKTCEDLLYLAAMQHPGGGKNDIPNRLKRNFFIFNLVLPSITSINDIYGQMLDGRFTGQDFDAETLNVVGKLTDATIRLWRTMKTKMLPTPAKFHYVFNMRDLSRVFQGILFTPKESILEGGLRAKEGLLENFSPQNMLLGLWRHECDRVFCDKLATEKDKDNYGTYINEIGQDIFGQELYNNACSKEKFMVSFLRDDIYDEDEILVEEAPKIYEDGGTLEMIRERACMFLDKYNEEYPSKQMELVLFEDALKHMLRISRLLEIPRGSGLLVGVGGSGKQSLTRLASFISRAMCFQITLTKQYNRNALMDDIRILYKNAGHKNQPTTFLFTESEIKDEVFLETINSILSTGEVPGLFAKDEMMAMTADIRLDFLRDRPGEEETQDNLRQYFTDRVRDNLHIILCMSPMNPKFPIRARKFPGLVSGPTIDWFLPWPEEALVSVSHGFIKDFPLDCSEEVKSSLMTHMGVVHKMVTDVCDEYFNSMRRQVYQTPKSYLSFISAYKAMYHKKLETLKEKESRVNLGLEKLIQGAKDVEAMKVVLAEEQVKLEEATVSTNKMLEGLEVSSAEAKTEGEQVSGIKAKCEADATRIALEKESCSNDLAKAQPFVDEANAAINSIKPAHIGEIKKLSNPSDIIKLVFDGVLILFQLPLSKIQPTKVNIAKTEIDWFEPSFKEALKMMSNPNFLNQLVEFGNAGKDVMNDETIEFLSVYVGVEQFNPAVAKNASTAAEGLCTYVRAMKYYHEASKIVKPKLEALALAEGQMEAANKALAVAEGRLAACNEKLNELQRQFDEQMGKKRTIEEGAMALQKKMNQASALINGLAGERARWTEDAANFSDQKRRLVGDCAIGCAFMSYCGPFNQKFRDYMINEKFTADCLARNVPATQNLDVISFLADVGTIGDWNMDGLPTDPLSIQNGILVTSSTRFPLLVDPQGQALNWIRNKETSNLPSWNGQHVVELSDSKLKDKLEFCMGDGKSLIIVGVEDEIDPMLDPVLEKQFIKKGSRMYVNVSDKMMDYDPNFKLYFITRLPNPSFSPELQAKTTLIDFTVTQKGLEEQLLGKVISKEQKALEEQLTQVLEEVNANTKSLMLLDASLLERLTSNTGNLLDDEELVSVLANTKAKAAEVNSKLIAADETRSNIAEKREQFRPAATRGSVLYFSIVEMSLVNVMYQTSLVQFLELFMGSMDKAGKATLASKRVSNIIETMTYMTYRYINRGLYEQDKLTFVLLVTMKILVAAGHLKNSDVTLLLRGGAALDINSVQKKPFQWMSDEVWLNIVQLCESNQFYSNLIKDIVANESEWRNWFEDNQPEQVPIPDYEQRLTDESDIGPFLRLLLVRCLRLDRSILMCKEFIRNTKQMGASFVEPVTDTIEMVYDDMEPEVPVIFLLSRGSDPTDGIIELCRKKKLPPPAVISLGEGQEPVALKAINAGIVNGTWVLLQNCELGLGLMNEMESLINKLKGGMDPNFRLFITALPNPEFPLGLLQMCSKVTNDPPAGLRAGLLRSYTPGVMVDQDRLERVDTPLWRQLIFALCFLHSIVQERRKFGPLGWCIPYEYNNGDLQSCMLFLEKHLYNGEISWGTFQYMVSDVQYGGKITDSLDVRLFRTYTKEWLTERTCEDDFSFTPASPLLKIPDDFEYKVNSFTEHTDFRKYIEQFPENDSPEIFGLHPNADLTYCVKEANALFKTLGDTQPKGGGGDGGVSREDVVYEKASELLSRIPEDYEEDDYKVKIKKLGGMTVPMNIFLFQEIQRFQNVIAKVRFTLTQLQLAIKGEVVMSSELQETLQSIFDASTKAFTFMDFPLRERLGQKQRLP</sequence>
<evidence type="ECO:0000313" key="26">
    <source>
        <dbReference type="EMBL" id="KAK1734745.1"/>
    </source>
</evidence>
<evidence type="ECO:0000313" key="27">
    <source>
        <dbReference type="Proteomes" id="UP001224775"/>
    </source>
</evidence>
<dbReference type="GO" id="GO:0005874">
    <property type="term" value="C:microtubule"/>
    <property type="evidence" value="ECO:0007669"/>
    <property type="project" value="UniProtKB-KW"/>
</dbReference>
<feature type="domain" description="Dynein heavy chain AAA module D4" evidence="20">
    <location>
        <begin position="3176"/>
        <end position="3437"/>
    </location>
</feature>
<feature type="domain" description="Dynein heavy chain C-terminal" evidence="25">
    <location>
        <begin position="4612"/>
        <end position="4724"/>
    </location>
</feature>
<keyword evidence="13" id="KW-0966">Cell projection</keyword>
<name>A0AAD9D6J0_9STRA</name>
<feature type="coiled-coil region" evidence="14">
    <location>
        <begin position="3689"/>
        <end position="3730"/>
    </location>
</feature>
<dbReference type="Gene3D" id="1.20.1270.280">
    <property type="match status" value="1"/>
</dbReference>
<keyword evidence="27" id="KW-1185">Reference proteome</keyword>
<dbReference type="Gene3D" id="1.20.920.30">
    <property type="match status" value="1"/>
</dbReference>
<dbReference type="Pfam" id="PF12780">
    <property type="entry name" value="AAA_8"/>
    <property type="match status" value="1"/>
</dbReference>
<dbReference type="InterPro" id="IPR042222">
    <property type="entry name" value="Dynein_2_N"/>
</dbReference>
<evidence type="ECO:0000259" key="21">
    <source>
        <dbReference type="Pfam" id="PF12781"/>
    </source>
</evidence>
<dbReference type="InterPro" id="IPR041466">
    <property type="entry name" value="Dynein_AAA5_ext"/>
</dbReference>
<dbReference type="GO" id="GO:0005858">
    <property type="term" value="C:axonemal dynein complex"/>
    <property type="evidence" value="ECO:0007669"/>
    <property type="project" value="TreeGrafter"/>
</dbReference>
<dbReference type="FunFam" id="1.10.8.1220:FF:000001">
    <property type="entry name" value="Dynein axonemal heavy chain 5"/>
    <property type="match status" value="1"/>
</dbReference>
<keyword evidence="8" id="KW-0243">Dynein</keyword>
<feature type="coiled-coil region" evidence="14">
    <location>
        <begin position="81"/>
        <end position="190"/>
    </location>
</feature>
<dbReference type="InterPro" id="IPR026983">
    <property type="entry name" value="DHC"/>
</dbReference>
<keyword evidence="9 14" id="KW-0175">Coiled coil</keyword>
<feature type="domain" description="Dynein heavy chain hydrolytic ATP-binding dynein motor region" evidence="18">
    <location>
        <begin position="2170"/>
        <end position="2499"/>
    </location>
</feature>
<dbReference type="InterPro" id="IPR041228">
    <property type="entry name" value="Dynein_C"/>
</dbReference>
<evidence type="ECO:0000256" key="5">
    <source>
        <dbReference type="ARBA" id="ARBA00022737"/>
    </source>
</evidence>
<dbReference type="FunFam" id="1.10.8.710:FF:000003">
    <property type="entry name" value="Dynein axonemal heavy chain 5"/>
    <property type="match status" value="1"/>
</dbReference>
<dbReference type="InterPro" id="IPR035699">
    <property type="entry name" value="AAA_6"/>
</dbReference>
<dbReference type="Gene3D" id="1.20.920.20">
    <property type="match status" value="1"/>
</dbReference>
<evidence type="ECO:0000259" key="22">
    <source>
        <dbReference type="Pfam" id="PF17852"/>
    </source>
</evidence>
<evidence type="ECO:0000256" key="13">
    <source>
        <dbReference type="ARBA" id="ARBA00023273"/>
    </source>
</evidence>
<feature type="domain" description="Dynein heavy chain tail" evidence="16">
    <location>
        <begin position="534"/>
        <end position="1105"/>
    </location>
</feature>
<dbReference type="FunFam" id="3.40.50.300:FF:000320">
    <property type="entry name" value="Dynein, axonemal, heavy chain 5"/>
    <property type="match status" value="1"/>
</dbReference>
<evidence type="ECO:0000259" key="16">
    <source>
        <dbReference type="Pfam" id="PF08385"/>
    </source>
</evidence>
<comment type="caution">
    <text evidence="26">The sequence shown here is derived from an EMBL/GenBank/DDBJ whole genome shotgun (WGS) entry which is preliminary data.</text>
</comment>
<dbReference type="Gene3D" id="1.10.472.130">
    <property type="match status" value="1"/>
</dbReference>
<dbReference type="Proteomes" id="UP001224775">
    <property type="component" value="Unassembled WGS sequence"/>
</dbReference>
<feature type="coiled-coil region" evidence="14">
    <location>
        <begin position="2"/>
        <end position="29"/>
    </location>
</feature>
<feature type="domain" description="Dynein heavy chain coiled coil stalk" evidence="19">
    <location>
        <begin position="3452"/>
        <end position="3805"/>
    </location>
</feature>
<dbReference type="Gene3D" id="3.20.180.20">
    <property type="entry name" value="Dynein heavy chain, N-terminal domain 2"/>
    <property type="match status" value="1"/>
</dbReference>
<dbReference type="GO" id="GO:0051959">
    <property type="term" value="F:dynein light intermediate chain binding"/>
    <property type="evidence" value="ECO:0007669"/>
    <property type="project" value="InterPro"/>
</dbReference>
<keyword evidence="7" id="KW-0067">ATP-binding</keyword>
<comment type="similarity">
    <text evidence="2">Belongs to the dynein heavy chain family.</text>
</comment>
<dbReference type="Gene3D" id="1.20.140.100">
    <property type="entry name" value="Dynein heavy chain, N-terminal domain 2"/>
    <property type="match status" value="1"/>
</dbReference>
<feature type="domain" description="Dynein heavy chain region D6 P-loop" evidence="15">
    <location>
        <begin position="4314"/>
        <end position="4425"/>
    </location>
</feature>
<evidence type="ECO:0000256" key="1">
    <source>
        <dbReference type="ARBA" id="ARBA00004430"/>
    </source>
</evidence>
<dbReference type="Pfam" id="PF12774">
    <property type="entry name" value="AAA_6"/>
    <property type="match status" value="1"/>
</dbReference>
<evidence type="ECO:0000259" key="20">
    <source>
        <dbReference type="Pfam" id="PF12780"/>
    </source>
</evidence>
<feature type="domain" description="Dynein heavy chain 3 AAA+ lid" evidence="23">
    <location>
        <begin position="3006"/>
        <end position="3099"/>
    </location>
</feature>
<evidence type="ECO:0000259" key="24">
    <source>
        <dbReference type="Pfam" id="PF18198"/>
    </source>
</evidence>
<dbReference type="InterPro" id="IPR027417">
    <property type="entry name" value="P-loop_NTPase"/>
</dbReference>
<dbReference type="InterPro" id="IPR041658">
    <property type="entry name" value="AAA_lid_11"/>
</dbReference>
<dbReference type="Pfam" id="PF08393">
    <property type="entry name" value="DHC_N2"/>
    <property type="match status" value="1"/>
</dbReference>
<evidence type="ECO:0000256" key="8">
    <source>
        <dbReference type="ARBA" id="ARBA00023017"/>
    </source>
</evidence>
<dbReference type="FunFam" id="3.20.180.20:FF:000005">
    <property type="entry name" value="Dynein heavy chain, putative"/>
    <property type="match status" value="1"/>
</dbReference>